<dbReference type="Gramene" id="KZM98768">
    <property type="protein sequence ID" value="KZM98768"/>
    <property type="gene ID" value="DCAR_013870"/>
</dbReference>
<protein>
    <submittedName>
        <fullName evidence="2">Uncharacterized protein</fullName>
    </submittedName>
</protein>
<keyword evidence="4" id="KW-1185">Reference proteome</keyword>
<proteinExistence type="predicted"/>
<evidence type="ECO:0000256" key="1">
    <source>
        <dbReference type="SAM" id="Coils"/>
    </source>
</evidence>
<evidence type="ECO:0000313" key="4">
    <source>
        <dbReference type="Proteomes" id="UP000077755"/>
    </source>
</evidence>
<dbReference type="EMBL" id="CP093346">
    <property type="protein sequence ID" value="WOG97772.1"/>
    <property type="molecule type" value="Genomic_DNA"/>
</dbReference>
<dbReference type="EMBL" id="LNRQ01000004">
    <property type="protein sequence ID" value="KZM98768.1"/>
    <property type="molecule type" value="Genomic_DNA"/>
</dbReference>
<keyword evidence="1" id="KW-0175">Coiled coil</keyword>
<evidence type="ECO:0000313" key="2">
    <source>
        <dbReference type="EMBL" id="KZM98768.1"/>
    </source>
</evidence>
<gene>
    <name evidence="2" type="ORF">DCAR_013870</name>
    <name evidence="3" type="ORF">DCAR_0417113</name>
</gene>
<sequence length="202" mass="22880">MAERKRMRNSNRRRRNVWAGEIEFQVAAILLDFPDLVSKPTPGIASLLSTTTWASKKRRSAIDVADADDFMLVDNHSHTAAPLPLTLSEHRSLFKPRRKSGSTKIKEELLKVKVAELTECRETLKTGIVEVLAYHEKLLNENAALKAMKEEELNYKKRIAELRKKMAEARKKLAVATNPKNGETNAATHVFPCQQPVPFHLN</sequence>
<evidence type="ECO:0000313" key="3">
    <source>
        <dbReference type="EMBL" id="WOG97772.1"/>
    </source>
</evidence>
<accession>A0A165Y2E8</accession>
<reference evidence="3" key="2">
    <citation type="submission" date="2022-03" db="EMBL/GenBank/DDBJ databases">
        <title>Draft title - Genomic analysis of global carrot germplasm unveils the trajectory of domestication and the origin of high carotenoid orange carrot.</title>
        <authorList>
            <person name="Iorizzo M."/>
            <person name="Ellison S."/>
            <person name="Senalik D."/>
            <person name="Macko-Podgorni A."/>
            <person name="Grzebelus D."/>
            <person name="Bostan H."/>
            <person name="Rolling W."/>
            <person name="Curaba J."/>
            <person name="Simon P."/>
        </authorList>
    </citation>
    <scope>NUCLEOTIDE SEQUENCE</scope>
    <source>
        <tissue evidence="3">Leaf</tissue>
    </source>
</reference>
<dbReference type="Proteomes" id="UP000077755">
    <property type="component" value="Chromosome 4"/>
</dbReference>
<name>A0A165Y2E8_DAUCS</name>
<feature type="coiled-coil region" evidence="1">
    <location>
        <begin position="145"/>
        <end position="172"/>
    </location>
</feature>
<dbReference type="PANTHER" id="PTHR37614:SF2">
    <property type="entry name" value="OS02G0121400 PROTEIN"/>
    <property type="match status" value="1"/>
</dbReference>
<dbReference type="AlphaFoldDB" id="A0A165Y2E8"/>
<dbReference type="PANTHER" id="PTHR37614">
    <property type="entry name" value="OS02G0121400 PROTEIN"/>
    <property type="match status" value="1"/>
</dbReference>
<organism evidence="2">
    <name type="scientific">Daucus carota subsp. sativus</name>
    <name type="common">Carrot</name>
    <dbReference type="NCBI Taxonomy" id="79200"/>
    <lineage>
        <taxon>Eukaryota</taxon>
        <taxon>Viridiplantae</taxon>
        <taxon>Streptophyta</taxon>
        <taxon>Embryophyta</taxon>
        <taxon>Tracheophyta</taxon>
        <taxon>Spermatophyta</taxon>
        <taxon>Magnoliopsida</taxon>
        <taxon>eudicotyledons</taxon>
        <taxon>Gunneridae</taxon>
        <taxon>Pentapetalae</taxon>
        <taxon>asterids</taxon>
        <taxon>campanulids</taxon>
        <taxon>Apiales</taxon>
        <taxon>Apiaceae</taxon>
        <taxon>Apioideae</taxon>
        <taxon>Scandiceae</taxon>
        <taxon>Daucinae</taxon>
        <taxon>Daucus</taxon>
        <taxon>Daucus sect. Daucus</taxon>
    </lineage>
</organism>
<reference evidence="2" key="1">
    <citation type="journal article" date="2016" name="Nat. Genet.">
        <title>A high-quality carrot genome assembly provides new insights into carotenoid accumulation and asterid genome evolution.</title>
        <authorList>
            <person name="Iorizzo M."/>
            <person name="Ellison S."/>
            <person name="Senalik D."/>
            <person name="Zeng P."/>
            <person name="Satapoomin P."/>
            <person name="Huang J."/>
            <person name="Bowman M."/>
            <person name="Iovene M."/>
            <person name="Sanseverino W."/>
            <person name="Cavagnaro P."/>
            <person name="Yildiz M."/>
            <person name="Macko-Podgorni A."/>
            <person name="Moranska E."/>
            <person name="Grzebelus E."/>
            <person name="Grzebelus D."/>
            <person name="Ashrafi H."/>
            <person name="Zheng Z."/>
            <person name="Cheng S."/>
            <person name="Spooner D."/>
            <person name="Van Deynze A."/>
            <person name="Simon P."/>
        </authorList>
    </citation>
    <scope>NUCLEOTIDE SEQUENCE [LARGE SCALE GENOMIC DNA]</scope>
    <source>
        <tissue evidence="2">Leaf</tissue>
    </source>
</reference>